<keyword evidence="5" id="KW-1185">Reference proteome</keyword>
<dbReference type="GO" id="GO:0009626">
    <property type="term" value="P:plant-type hypersensitive response"/>
    <property type="evidence" value="ECO:0007669"/>
    <property type="project" value="UniProtKB-KW"/>
</dbReference>
<dbReference type="PANTHER" id="PTHR46413">
    <property type="entry name" value="HEAVY METAL-ASSOCIATED ISOPRENYLATED PLANT PROTEIN 6"/>
    <property type="match status" value="1"/>
</dbReference>
<feature type="domain" description="HMA" evidence="3">
    <location>
        <begin position="140"/>
        <end position="203"/>
    </location>
</feature>
<evidence type="ECO:0000259" key="3">
    <source>
        <dbReference type="PROSITE" id="PS50846"/>
    </source>
</evidence>
<gene>
    <name evidence="4" type="ORF">PHJA_002165700</name>
</gene>
<dbReference type="GO" id="GO:0016020">
    <property type="term" value="C:membrane"/>
    <property type="evidence" value="ECO:0007669"/>
    <property type="project" value="UniProtKB-SubCell"/>
</dbReference>
<comment type="subcellular location">
    <subcellularLocation>
        <location evidence="1">Membrane</location>
        <topology evidence="1">Peripheral membrane protein</topology>
    </subcellularLocation>
</comment>
<dbReference type="EMBL" id="BMAC01000617">
    <property type="protein sequence ID" value="GFQ00217.1"/>
    <property type="molecule type" value="Genomic_DNA"/>
</dbReference>
<dbReference type="GO" id="GO:0046872">
    <property type="term" value="F:metal ion binding"/>
    <property type="evidence" value="ECO:0007669"/>
    <property type="project" value="InterPro"/>
</dbReference>
<organism evidence="4 5">
    <name type="scientific">Phtheirospermum japonicum</name>
    <dbReference type="NCBI Taxonomy" id="374723"/>
    <lineage>
        <taxon>Eukaryota</taxon>
        <taxon>Viridiplantae</taxon>
        <taxon>Streptophyta</taxon>
        <taxon>Embryophyta</taxon>
        <taxon>Tracheophyta</taxon>
        <taxon>Spermatophyta</taxon>
        <taxon>Magnoliopsida</taxon>
        <taxon>eudicotyledons</taxon>
        <taxon>Gunneridae</taxon>
        <taxon>Pentapetalae</taxon>
        <taxon>asterids</taxon>
        <taxon>lamiids</taxon>
        <taxon>Lamiales</taxon>
        <taxon>Orobanchaceae</taxon>
        <taxon>Orobanchaceae incertae sedis</taxon>
        <taxon>Phtheirospermum</taxon>
    </lineage>
</organism>
<evidence type="ECO:0000256" key="2">
    <source>
        <dbReference type="SAM" id="MobiDB-lite"/>
    </source>
</evidence>
<accession>A0A830CLM4</accession>
<evidence type="ECO:0000313" key="4">
    <source>
        <dbReference type="EMBL" id="GFQ00217.1"/>
    </source>
</evidence>
<dbReference type="InterPro" id="IPR044594">
    <property type="entry name" value="HIPP01/3/5/6"/>
</dbReference>
<proteinExistence type="predicted"/>
<protein>
    <recommendedName>
        <fullName evidence="3">HMA domain-containing protein</fullName>
    </recommendedName>
</protein>
<dbReference type="AlphaFoldDB" id="A0A830CLM4"/>
<feature type="compositionally biased region" description="Basic and acidic residues" evidence="2">
    <location>
        <begin position="108"/>
        <end position="138"/>
    </location>
</feature>
<dbReference type="PROSITE" id="PS50846">
    <property type="entry name" value="HMA_2"/>
    <property type="match status" value="2"/>
</dbReference>
<feature type="compositionally biased region" description="Basic and acidic residues" evidence="2">
    <location>
        <begin position="206"/>
        <end position="217"/>
    </location>
</feature>
<dbReference type="OrthoDB" id="773760at2759"/>
<evidence type="ECO:0000313" key="5">
    <source>
        <dbReference type="Proteomes" id="UP000653305"/>
    </source>
</evidence>
<feature type="domain" description="HMA" evidence="3">
    <location>
        <begin position="27"/>
        <end position="91"/>
    </location>
</feature>
<feature type="compositionally biased region" description="Basic and acidic residues" evidence="2">
    <location>
        <begin position="1"/>
        <end position="25"/>
    </location>
</feature>
<name>A0A830CLM4_9LAMI</name>
<evidence type="ECO:0000256" key="1">
    <source>
        <dbReference type="ARBA" id="ARBA00004170"/>
    </source>
</evidence>
<dbReference type="Gene3D" id="3.30.70.100">
    <property type="match status" value="2"/>
</dbReference>
<dbReference type="InterPro" id="IPR006121">
    <property type="entry name" value="HMA_dom"/>
</dbReference>
<feature type="region of interest" description="Disordered" evidence="2">
    <location>
        <begin position="88"/>
        <end position="139"/>
    </location>
</feature>
<feature type="compositionally biased region" description="Basic and acidic residues" evidence="2">
    <location>
        <begin position="234"/>
        <end position="245"/>
    </location>
</feature>
<dbReference type="CDD" id="cd00371">
    <property type="entry name" value="HMA"/>
    <property type="match status" value="1"/>
</dbReference>
<comment type="caution">
    <text evidence="4">The sequence shown here is derived from an EMBL/GenBank/DDBJ whole genome shotgun (WGS) entry which is preliminary data.</text>
</comment>
<dbReference type="Proteomes" id="UP000653305">
    <property type="component" value="Unassembled WGS sequence"/>
</dbReference>
<reference evidence="4" key="1">
    <citation type="submission" date="2020-07" db="EMBL/GenBank/DDBJ databases">
        <title>Ethylene signaling mediates host invasion by parasitic plants.</title>
        <authorList>
            <person name="Yoshida S."/>
        </authorList>
    </citation>
    <scope>NUCLEOTIDE SEQUENCE</scope>
    <source>
        <strain evidence="4">Okayama</strain>
    </source>
</reference>
<feature type="region of interest" description="Disordered" evidence="2">
    <location>
        <begin position="206"/>
        <end position="260"/>
    </location>
</feature>
<dbReference type="SUPFAM" id="SSF55008">
    <property type="entry name" value="HMA, heavy metal-associated domain"/>
    <property type="match status" value="2"/>
</dbReference>
<dbReference type="Pfam" id="PF00403">
    <property type="entry name" value="HMA"/>
    <property type="match status" value="2"/>
</dbReference>
<feature type="region of interest" description="Disordered" evidence="2">
    <location>
        <begin position="1"/>
        <end position="26"/>
    </location>
</feature>
<dbReference type="PANTHER" id="PTHR46413:SF34">
    <property type="entry name" value="HEAVY METAL-ASSOCIATED ISOPRENYLATED PLANT PROTEIN 3-LIKE"/>
    <property type="match status" value="1"/>
</dbReference>
<sequence length="326" mass="35494">MAEKNKKNNVDQQKKEEIDKKKKDNNNLTVVLKADLHCEGCVSKVLKCIRSYDGVEDASIGNSDGQRITVVGKVDPVKLRERLENKTHKKVEIISPPLNKDQNNNGGKDGKQEKKKNDIKDKNSKDKSDGKKPKEKELPVTTAVMKTQLHCEGCIKKIYKLVAKSKGYQDMKIDKQKELVTVTGAMDMNALAKLLKKHLKKDVEILPPKKEIEKKDNNNNSGGGEKGKAAAGGDKGKVSGGDNKKAATGSGGKAVGGEDVDKMGIGSEKVVEGNKPEFQAGYPQPMLYGSGGVVVEQFHYNPHAVGSYVHAPQIFSDENPNACSVM</sequence>
<dbReference type="InterPro" id="IPR036163">
    <property type="entry name" value="HMA_dom_sf"/>
</dbReference>